<dbReference type="KEGG" id="pte:PTT_19717"/>
<dbReference type="HOGENOM" id="CLU_1180728_0_0_1"/>
<protein>
    <recommendedName>
        <fullName evidence="1">2EXR domain-containing protein</fullName>
    </recommendedName>
</protein>
<gene>
    <name evidence="2" type="ORF">PTT_19717</name>
</gene>
<dbReference type="PANTHER" id="PTHR38790">
    <property type="entry name" value="2EXR DOMAIN-CONTAINING PROTEIN-RELATED"/>
    <property type="match status" value="1"/>
</dbReference>
<dbReference type="PANTHER" id="PTHR38790:SF4">
    <property type="entry name" value="2EXR DOMAIN-CONTAINING PROTEIN"/>
    <property type="match status" value="1"/>
</dbReference>
<dbReference type="eggNOG" id="ENOG502T4R1">
    <property type="taxonomic scope" value="Eukaryota"/>
</dbReference>
<keyword evidence="3" id="KW-1185">Reference proteome</keyword>
<dbReference type="OrthoDB" id="5413827at2759"/>
<feature type="domain" description="2EXR" evidence="1">
    <location>
        <begin position="57"/>
        <end position="127"/>
    </location>
</feature>
<dbReference type="EMBL" id="GL537929">
    <property type="protein sequence ID" value="EFQ85339.1"/>
    <property type="molecule type" value="Genomic_DNA"/>
</dbReference>
<dbReference type="AlphaFoldDB" id="E3S9I6"/>
<accession>E3S9I6</accession>
<dbReference type="Pfam" id="PF20150">
    <property type="entry name" value="2EXR"/>
    <property type="match status" value="1"/>
</dbReference>
<dbReference type="InterPro" id="IPR045518">
    <property type="entry name" value="2EXR"/>
</dbReference>
<proteinExistence type="predicted"/>
<dbReference type="Proteomes" id="UP000001067">
    <property type="component" value="Unassembled WGS sequence"/>
</dbReference>
<sequence length="235" mass="26291">MAPRKATAADKATRLKDKVVKRPARGYHKFKNGLLNVTPKGGEKELVKVNQQSPLLRLPPEIRNKIWDLALGGMLYRVEQIYKPRSYKLKSSPTQLAGISLLRVCRQIYAEAAMLPILSNTFAFCSFPSTAIRAVRKLKPYQRNQIISAHVEIVGPADLCPIYLGYWVPKLLPYLPSLNEITIRVFGCKSETVVDRDAIGAMFETAASVKSVNVKVEQTSLFWGDHDASFWEGSA</sequence>
<evidence type="ECO:0000259" key="1">
    <source>
        <dbReference type="Pfam" id="PF20150"/>
    </source>
</evidence>
<organism evidence="3">
    <name type="scientific">Pyrenophora teres f. teres (strain 0-1)</name>
    <name type="common">Barley net blotch fungus</name>
    <name type="synonym">Drechslera teres f. teres</name>
    <dbReference type="NCBI Taxonomy" id="861557"/>
    <lineage>
        <taxon>Eukaryota</taxon>
        <taxon>Fungi</taxon>
        <taxon>Dikarya</taxon>
        <taxon>Ascomycota</taxon>
        <taxon>Pezizomycotina</taxon>
        <taxon>Dothideomycetes</taxon>
        <taxon>Pleosporomycetidae</taxon>
        <taxon>Pleosporales</taxon>
        <taxon>Pleosporineae</taxon>
        <taxon>Pleosporaceae</taxon>
        <taxon>Pyrenophora</taxon>
    </lineage>
</organism>
<evidence type="ECO:0000313" key="2">
    <source>
        <dbReference type="EMBL" id="EFQ85339.1"/>
    </source>
</evidence>
<reference evidence="2 3" key="1">
    <citation type="journal article" date="2010" name="Genome Biol.">
        <title>A first genome assembly of the barley fungal pathogen Pyrenophora teres f. teres.</title>
        <authorList>
            <person name="Ellwood S.R."/>
            <person name="Liu Z."/>
            <person name="Syme R.A."/>
            <person name="Lai Z."/>
            <person name="Hane J.K."/>
            <person name="Keiper F."/>
            <person name="Moffat C.S."/>
            <person name="Oliver R.P."/>
            <person name="Friesen T.L."/>
        </authorList>
    </citation>
    <scope>NUCLEOTIDE SEQUENCE [LARGE SCALE GENOMIC DNA]</scope>
    <source>
        <strain evidence="2 3">0-1</strain>
    </source>
</reference>
<name>E3S9I6_PYRTT</name>
<evidence type="ECO:0000313" key="3">
    <source>
        <dbReference type="Proteomes" id="UP000001067"/>
    </source>
</evidence>